<comment type="similarity">
    <text evidence="2">Belongs to the bacterial solute-binding protein 1 family.</text>
</comment>
<name>A0ABU9YQD7_9PROT</name>
<dbReference type="InterPro" id="IPR006059">
    <property type="entry name" value="SBP"/>
</dbReference>
<evidence type="ECO:0000313" key="6">
    <source>
        <dbReference type="Proteomes" id="UP001413721"/>
    </source>
</evidence>
<evidence type="ECO:0000313" key="5">
    <source>
        <dbReference type="EMBL" id="MEN2991033.1"/>
    </source>
</evidence>
<proteinExistence type="inferred from homology"/>
<sequence>MLSRTGHSPRAAIRGLRSLTTCALGGIALMALAGGGDARAQGVGITISCGALGVELQLCRDGAAAWERETGNTVEIVSTPNSSNERLALYQQILGAGADDIDVLQVDVVWPGILAPHLVDLKPLLGDAPDAHFPALIDNDTVDGRLVAMPWWTDAGVLYYRRDLLEKYSHQPPESWSDLTRIAGLIQKAERAEGRDGLWGYVWQGRAYEGLTCNALEWFDAFGGGTIVDGDGKVTVDNPQNRAALTEAAGWIGTISPEGVLNYDEEAARGVFQSGKAVFMRNWPYAWALSQSEDSPVRGKVGVMALPPGGPGGQTTEGKTTEGKTTGTLGGWHLAVSRYSANPEVAADLVRFLTSPAEQKRRAVEASYNPSIPALYQDNEVLAANPFFGQLFETFQTAVARPSRATGDNYNRVSAAVWQRVQDALGGRTAPDAALAALDRDLNRLSRGGRW</sequence>
<dbReference type="Gene3D" id="3.40.190.10">
    <property type="entry name" value="Periplasmic binding protein-like II"/>
    <property type="match status" value="2"/>
</dbReference>
<gene>
    <name evidence="5" type="ORF">WG926_22165</name>
</gene>
<keyword evidence="4" id="KW-0732">Signal</keyword>
<accession>A0ABU9YQD7</accession>
<dbReference type="EMBL" id="JBBKTW010000009">
    <property type="protein sequence ID" value="MEN2991033.1"/>
    <property type="molecule type" value="Genomic_DNA"/>
</dbReference>
<evidence type="ECO:0000256" key="2">
    <source>
        <dbReference type="ARBA" id="ARBA00008520"/>
    </source>
</evidence>
<dbReference type="PANTHER" id="PTHR43649:SF34">
    <property type="entry name" value="ABC TRANSPORTER PERIPLASMIC-BINDING PROTEIN YCJN-RELATED"/>
    <property type="match status" value="1"/>
</dbReference>
<evidence type="ECO:0000256" key="1">
    <source>
        <dbReference type="ARBA" id="ARBA00004418"/>
    </source>
</evidence>
<dbReference type="CDD" id="cd14750">
    <property type="entry name" value="PBP2_TMBP"/>
    <property type="match status" value="1"/>
</dbReference>
<evidence type="ECO:0000256" key="4">
    <source>
        <dbReference type="ARBA" id="ARBA00022729"/>
    </source>
</evidence>
<reference evidence="5 6" key="1">
    <citation type="submission" date="2024-03" db="EMBL/GenBank/DDBJ databases">
        <title>High-quality draft genome sequencing of Tistrella sp. BH-R2-4.</title>
        <authorList>
            <person name="Dong C."/>
        </authorList>
    </citation>
    <scope>NUCLEOTIDE SEQUENCE [LARGE SCALE GENOMIC DNA]</scope>
    <source>
        <strain evidence="5 6">BH-R2-4</strain>
    </source>
</reference>
<dbReference type="SUPFAM" id="SSF53850">
    <property type="entry name" value="Periplasmic binding protein-like II"/>
    <property type="match status" value="1"/>
</dbReference>
<comment type="caution">
    <text evidence="5">The sequence shown here is derived from an EMBL/GenBank/DDBJ whole genome shotgun (WGS) entry which is preliminary data.</text>
</comment>
<comment type="subcellular location">
    <subcellularLocation>
        <location evidence="1">Periplasm</location>
    </subcellularLocation>
</comment>
<evidence type="ECO:0000256" key="3">
    <source>
        <dbReference type="ARBA" id="ARBA00022448"/>
    </source>
</evidence>
<keyword evidence="3" id="KW-0813">Transport</keyword>
<keyword evidence="6" id="KW-1185">Reference proteome</keyword>
<dbReference type="Proteomes" id="UP001413721">
    <property type="component" value="Unassembled WGS sequence"/>
</dbReference>
<dbReference type="InterPro" id="IPR050490">
    <property type="entry name" value="Bact_solute-bd_prot1"/>
</dbReference>
<organism evidence="5 6">
    <name type="scientific">Tistrella arctica</name>
    <dbReference type="NCBI Taxonomy" id="3133430"/>
    <lineage>
        <taxon>Bacteria</taxon>
        <taxon>Pseudomonadati</taxon>
        <taxon>Pseudomonadota</taxon>
        <taxon>Alphaproteobacteria</taxon>
        <taxon>Geminicoccales</taxon>
        <taxon>Geminicoccaceae</taxon>
        <taxon>Tistrella</taxon>
    </lineage>
</organism>
<dbReference type="PANTHER" id="PTHR43649">
    <property type="entry name" value="ARABINOSE-BINDING PROTEIN-RELATED"/>
    <property type="match status" value="1"/>
</dbReference>
<dbReference type="Pfam" id="PF01547">
    <property type="entry name" value="SBP_bac_1"/>
    <property type="match status" value="1"/>
</dbReference>
<protein>
    <submittedName>
        <fullName evidence="5">ABC transporter substrate-binding protein</fullName>
    </submittedName>
</protein>